<evidence type="ECO:0000313" key="3">
    <source>
        <dbReference type="Proteomes" id="UP000054217"/>
    </source>
</evidence>
<reference evidence="2 3" key="1">
    <citation type="submission" date="2014-04" db="EMBL/GenBank/DDBJ databases">
        <authorList>
            <consortium name="DOE Joint Genome Institute"/>
            <person name="Kuo A."/>
            <person name="Kohler A."/>
            <person name="Costa M.D."/>
            <person name="Nagy L.G."/>
            <person name="Floudas D."/>
            <person name="Copeland A."/>
            <person name="Barry K.W."/>
            <person name="Cichocki N."/>
            <person name="Veneault-Fourrey C."/>
            <person name="LaButti K."/>
            <person name="Lindquist E.A."/>
            <person name="Lipzen A."/>
            <person name="Lundell T."/>
            <person name="Morin E."/>
            <person name="Murat C."/>
            <person name="Sun H."/>
            <person name="Tunlid A."/>
            <person name="Henrissat B."/>
            <person name="Grigoriev I.V."/>
            <person name="Hibbett D.S."/>
            <person name="Martin F."/>
            <person name="Nordberg H.P."/>
            <person name="Cantor M.N."/>
            <person name="Hua S.X."/>
        </authorList>
    </citation>
    <scope>NUCLEOTIDE SEQUENCE [LARGE SCALE GENOMIC DNA]</scope>
    <source>
        <strain evidence="2 3">Marx 270</strain>
    </source>
</reference>
<keyword evidence="3" id="KW-1185">Reference proteome</keyword>
<dbReference type="AlphaFoldDB" id="A0A0C3JU40"/>
<dbReference type="InParanoid" id="A0A0C3JU40"/>
<evidence type="ECO:0000313" key="2">
    <source>
        <dbReference type="EMBL" id="KIO00972.1"/>
    </source>
</evidence>
<feature type="compositionally biased region" description="Basic and acidic residues" evidence="1">
    <location>
        <begin position="140"/>
        <end position="149"/>
    </location>
</feature>
<gene>
    <name evidence="2" type="ORF">M404DRAFT_29178</name>
</gene>
<proteinExistence type="predicted"/>
<feature type="compositionally biased region" description="Polar residues" evidence="1">
    <location>
        <begin position="119"/>
        <end position="134"/>
    </location>
</feature>
<dbReference type="OrthoDB" id="2702526at2759"/>
<evidence type="ECO:0000256" key="1">
    <source>
        <dbReference type="SAM" id="MobiDB-lite"/>
    </source>
</evidence>
<protein>
    <submittedName>
        <fullName evidence="2">Uncharacterized protein</fullName>
    </submittedName>
</protein>
<feature type="region of interest" description="Disordered" evidence="1">
    <location>
        <begin position="119"/>
        <end position="196"/>
    </location>
</feature>
<reference evidence="3" key="2">
    <citation type="submission" date="2015-01" db="EMBL/GenBank/DDBJ databases">
        <title>Evolutionary Origins and Diversification of the Mycorrhizal Mutualists.</title>
        <authorList>
            <consortium name="DOE Joint Genome Institute"/>
            <consortium name="Mycorrhizal Genomics Consortium"/>
            <person name="Kohler A."/>
            <person name="Kuo A."/>
            <person name="Nagy L.G."/>
            <person name="Floudas D."/>
            <person name="Copeland A."/>
            <person name="Barry K.W."/>
            <person name="Cichocki N."/>
            <person name="Veneault-Fourrey C."/>
            <person name="LaButti K."/>
            <person name="Lindquist E.A."/>
            <person name="Lipzen A."/>
            <person name="Lundell T."/>
            <person name="Morin E."/>
            <person name="Murat C."/>
            <person name="Riley R."/>
            <person name="Ohm R."/>
            <person name="Sun H."/>
            <person name="Tunlid A."/>
            <person name="Henrissat B."/>
            <person name="Grigoriev I.V."/>
            <person name="Hibbett D.S."/>
            <person name="Martin F."/>
        </authorList>
    </citation>
    <scope>NUCLEOTIDE SEQUENCE [LARGE SCALE GENOMIC DNA]</scope>
    <source>
        <strain evidence="3">Marx 270</strain>
    </source>
</reference>
<dbReference type="EMBL" id="KN831992">
    <property type="protein sequence ID" value="KIO00972.1"/>
    <property type="molecule type" value="Genomic_DNA"/>
</dbReference>
<sequence length="196" mass="22386">MDELMYQLIDEWMARDRRRREEQQAPIIHIKHEEDPPMNVNMFIAAHNAFQYVERARIKEYASEGEDMAEEVTLETEYEVRWAEAEQAFAAAQREENKLQQKTLKFNGVVVPGKERHTATMTAEQAGPSQSSSMDAPKASSKDKGKQPDRSASGLLGPTSVPKTQPHVMEDQDARRKGYRYTSLFKDPTAAMRVLN</sequence>
<accession>A0A0C3JU40</accession>
<name>A0A0C3JU40_PISTI</name>
<organism evidence="2 3">
    <name type="scientific">Pisolithus tinctorius Marx 270</name>
    <dbReference type="NCBI Taxonomy" id="870435"/>
    <lineage>
        <taxon>Eukaryota</taxon>
        <taxon>Fungi</taxon>
        <taxon>Dikarya</taxon>
        <taxon>Basidiomycota</taxon>
        <taxon>Agaricomycotina</taxon>
        <taxon>Agaricomycetes</taxon>
        <taxon>Agaricomycetidae</taxon>
        <taxon>Boletales</taxon>
        <taxon>Sclerodermatineae</taxon>
        <taxon>Pisolithaceae</taxon>
        <taxon>Pisolithus</taxon>
    </lineage>
</organism>
<dbReference type="HOGENOM" id="CLU_1240576_0_0_1"/>
<dbReference type="Proteomes" id="UP000054217">
    <property type="component" value="Unassembled WGS sequence"/>
</dbReference>